<evidence type="ECO:0000256" key="1">
    <source>
        <dbReference type="SAM" id="MobiDB-lite"/>
    </source>
</evidence>
<dbReference type="EMBL" id="AZGZ01000006">
    <property type="protein sequence ID" value="KZZ94651.1"/>
    <property type="molecule type" value="Genomic_DNA"/>
</dbReference>
<feature type="transmembrane region" description="Helical" evidence="2">
    <location>
        <begin position="154"/>
        <end position="171"/>
    </location>
</feature>
<reference evidence="3 4" key="1">
    <citation type="journal article" date="2016" name="Genome Biol. Evol.">
        <title>Divergent and convergent evolution of fungal pathogenicity.</title>
        <authorList>
            <person name="Shang Y."/>
            <person name="Xiao G."/>
            <person name="Zheng P."/>
            <person name="Cen K."/>
            <person name="Zhan S."/>
            <person name="Wang C."/>
        </authorList>
    </citation>
    <scope>NUCLEOTIDE SEQUENCE [LARGE SCALE GENOMIC DNA]</scope>
    <source>
        <strain evidence="3 4">ARSEF 7405</strain>
    </source>
</reference>
<organism evidence="3 4">
    <name type="scientific">Ascosphaera apis ARSEF 7405</name>
    <dbReference type="NCBI Taxonomy" id="392613"/>
    <lineage>
        <taxon>Eukaryota</taxon>
        <taxon>Fungi</taxon>
        <taxon>Dikarya</taxon>
        <taxon>Ascomycota</taxon>
        <taxon>Pezizomycotina</taxon>
        <taxon>Eurotiomycetes</taxon>
        <taxon>Eurotiomycetidae</taxon>
        <taxon>Onygenales</taxon>
        <taxon>Ascosphaeraceae</taxon>
        <taxon>Ascosphaera</taxon>
    </lineage>
</organism>
<sequence length="308" mass="34605">MFRISCLRSSAFSSILHASAPLRPLTPLLNPKPQLSQLVSQLYSPRRTLSTSPLRQLSSSAFRQASTKQVPPKPLKPLRPTNSNASYNVAQTPSSFFAQMIASAGGKVDVYIGPSHRLFRATSYIAGIACSYLIFYCLSLGLDNENQVPLLTRAMMSATSVAWMLLTWMFFSGIRGLVSRVTAVTKTLPNSKQTYTELEIRVRSSFPFLGDSVYRVTPERVRIDKNIVSPKRRTPAEQEAYDMMVKDLEREEAIRRTSFFKAPITKTSFVCHNVLRNTRYAFTKELMVKLFIKAGSEQGKCFQVRHAG</sequence>
<dbReference type="AlphaFoldDB" id="A0A168B1A5"/>
<evidence type="ECO:0000256" key="2">
    <source>
        <dbReference type="SAM" id="Phobius"/>
    </source>
</evidence>
<comment type="caution">
    <text evidence="3">The sequence shown here is derived from an EMBL/GenBank/DDBJ whole genome shotgun (WGS) entry which is preliminary data.</text>
</comment>
<feature type="transmembrane region" description="Helical" evidence="2">
    <location>
        <begin position="124"/>
        <end position="142"/>
    </location>
</feature>
<dbReference type="OrthoDB" id="4140442at2759"/>
<keyword evidence="2" id="KW-1133">Transmembrane helix</keyword>
<evidence type="ECO:0000313" key="4">
    <source>
        <dbReference type="Proteomes" id="UP000242877"/>
    </source>
</evidence>
<feature type="region of interest" description="Disordered" evidence="1">
    <location>
        <begin position="61"/>
        <end position="85"/>
    </location>
</feature>
<gene>
    <name evidence="3" type="ORF">AAP_01951</name>
</gene>
<protein>
    <submittedName>
        <fullName evidence="3">Uncharacterized protein</fullName>
    </submittedName>
</protein>
<name>A0A168B1A5_9EURO</name>
<dbReference type="Proteomes" id="UP000242877">
    <property type="component" value="Unassembled WGS sequence"/>
</dbReference>
<keyword evidence="2" id="KW-0812">Transmembrane</keyword>
<keyword evidence="2" id="KW-0472">Membrane</keyword>
<evidence type="ECO:0000313" key="3">
    <source>
        <dbReference type="EMBL" id="KZZ94651.1"/>
    </source>
</evidence>
<keyword evidence="4" id="KW-1185">Reference proteome</keyword>
<dbReference type="VEuPathDB" id="FungiDB:AAP_01951"/>
<accession>A0A168B1A5</accession>
<proteinExistence type="predicted"/>